<dbReference type="Gene3D" id="3.40.50.720">
    <property type="entry name" value="NAD(P)-binding Rossmann-like Domain"/>
    <property type="match status" value="1"/>
</dbReference>
<dbReference type="InterPro" id="IPR002225">
    <property type="entry name" value="3Beta_OHSteriod_DH/Estase"/>
</dbReference>
<dbReference type="Pfam" id="PF01073">
    <property type="entry name" value="3Beta_HSD"/>
    <property type="match status" value="1"/>
</dbReference>
<dbReference type="EMBL" id="CAXLJM020000006">
    <property type="protein sequence ID" value="CAL8071758.1"/>
    <property type="molecule type" value="Genomic_DNA"/>
</dbReference>
<keyword evidence="3" id="KW-0472">Membrane</keyword>
<dbReference type="SUPFAM" id="SSF51735">
    <property type="entry name" value="NAD(P)-binding Rossmann-fold domains"/>
    <property type="match status" value="1"/>
</dbReference>
<evidence type="ECO:0000256" key="2">
    <source>
        <dbReference type="ARBA" id="ARBA00023002"/>
    </source>
</evidence>
<evidence type="ECO:0000259" key="4">
    <source>
        <dbReference type="Pfam" id="PF01073"/>
    </source>
</evidence>
<reference evidence="5 6" key="1">
    <citation type="submission" date="2024-08" db="EMBL/GenBank/DDBJ databases">
        <authorList>
            <person name="Cucini C."/>
            <person name="Frati F."/>
        </authorList>
    </citation>
    <scope>NUCLEOTIDE SEQUENCE [LARGE SCALE GENOMIC DNA]</scope>
</reference>
<dbReference type="InterPro" id="IPR036291">
    <property type="entry name" value="NAD(P)-bd_dom_sf"/>
</dbReference>
<accession>A0ABP1PN51</accession>
<evidence type="ECO:0000256" key="1">
    <source>
        <dbReference type="ARBA" id="ARBA00009219"/>
    </source>
</evidence>
<gene>
    <name evidence="5" type="ORF">ODALV1_LOCUS1865</name>
</gene>
<feature type="domain" description="3-beta hydroxysteroid dehydrogenase/isomerase" evidence="4">
    <location>
        <begin position="10"/>
        <end position="311"/>
    </location>
</feature>
<dbReference type="PANTHER" id="PTHR43245:SF51">
    <property type="entry name" value="SHORT CHAIN DEHYDROGENASE_REDUCTASE FAMILY 42E, MEMBER 2"/>
    <property type="match status" value="1"/>
</dbReference>
<keyword evidence="6" id="KW-1185">Reference proteome</keyword>
<name>A0ABP1PN51_9HEXA</name>
<keyword evidence="3" id="KW-1133">Transmembrane helix</keyword>
<dbReference type="PANTHER" id="PTHR43245">
    <property type="entry name" value="BIFUNCTIONAL POLYMYXIN RESISTANCE PROTEIN ARNA"/>
    <property type="match status" value="1"/>
</dbReference>
<dbReference type="InterPro" id="IPR050177">
    <property type="entry name" value="Lipid_A_modif_metabolic_enz"/>
</dbReference>
<evidence type="ECO:0000313" key="6">
    <source>
        <dbReference type="Proteomes" id="UP001642540"/>
    </source>
</evidence>
<protein>
    <recommendedName>
        <fullName evidence="4">3-beta hydroxysteroid dehydrogenase/isomerase domain-containing protein</fullName>
    </recommendedName>
</protein>
<keyword evidence="2" id="KW-0560">Oxidoreductase</keyword>
<sequence>MKTESLNVVIVGGGGYIGFHTGLSLWERGHKVTLFDIIEPASFWISRSSIFTQTTKSASNIPRTIVYYGNGEGNRNQLRFVEGSLLDLNALTDAFLDADCVIHCASYGMSGKEQMPAEWTKTEVVNVKGTENVLKGCLTAGVRGLVYTSTYNVVFGGQEIIDGDESLPYFPLHQHVDHYSRTKAIAEQFVLLTDGLCQNVNKNMPRAPLRTCALRLAGVMGLGETRHLPRIVKSLELMKFRYGYGESLVQFVTLKNVVQAHVKAAERLLSHPDFLGGQAYFISDGVPINNFEFFRPLMEALGYPYPDIVLPMWLIWFGVYLIQFTHSLCSKIHPGLTFTPMLTPAEVYKTGVTHYFSCDKARLHFGYSPEQPNDISDAIQYFKKEQDKNGIKPEGNFLANIVFICIIFTIIVIFLIFL</sequence>
<proteinExistence type="inferred from homology"/>
<dbReference type="Proteomes" id="UP001642540">
    <property type="component" value="Unassembled WGS sequence"/>
</dbReference>
<evidence type="ECO:0000256" key="3">
    <source>
        <dbReference type="SAM" id="Phobius"/>
    </source>
</evidence>
<feature type="transmembrane region" description="Helical" evidence="3">
    <location>
        <begin position="303"/>
        <end position="322"/>
    </location>
</feature>
<keyword evidence="3" id="KW-0812">Transmembrane</keyword>
<comment type="caution">
    <text evidence="5">The sequence shown here is derived from an EMBL/GenBank/DDBJ whole genome shotgun (WGS) entry which is preliminary data.</text>
</comment>
<comment type="similarity">
    <text evidence="1">Belongs to the 3-beta-HSD family.</text>
</comment>
<feature type="transmembrane region" description="Helical" evidence="3">
    <location>
        <begin position="397"/>
        <end position="417"/>
    </location>
</feature>
<organism evidence="5 6">
    <name type="scientific">Orchesella dallaii</name>
    <dbReference type="NCBI Taxonomy" id="48710"/>
    <lineage>
        <taxon>Eukaryota</taxon>
        <taxon>Metazoa</taxon>
        <taxon>Ecdysozoa</taxon>
        <taxon>Arthropoda</taxon>
        <taxon>Hexapoda</taxon>
        <taxon>Collembola</taxon>
        <taxon>Entomobryomorpha</taxon>
        <taxon>Entomobryoidea</taxon>
        <taxon>Orchesellidae</taxon>
        <taxon>Orchesellinae</taxon>
        <taxon>Orchesella</taxon>
    </lineage>
</organism>
<evidence type="ECO:0000313" key="5">
    <source>
        <dbReference type="EMBL" id="CAL8071758.1"/>
    </source>
</evidence>